<evidence type="ECO:0000259" key="1">
    <source>
        <dbReference type="PROSITE" id="PS50846"/>
    </source>
</evidence>
<sequence>MFRIEVENIKCSGCIDTIKKTLLAINGVQSVTIDIDNGFVIITGDGDREQIVQRLTQMGYPEKGNNSFGCKTRSYLSCALGKI</sequence>
<dbReference type="Proteomes" id="UP000199354">
    <property type="component" value="Unassembled WGS sequence"/>
</dbReference>
<dbReference type="STRING" id="490189.SAMN02927903_03130"/>
<proteinExistence type="predicted"/>
<dbReference type="EMBL" id="FMVF01000021">
    <property type="protein sequence ID" value="SCY96465.1"/>
    <property type="molecule type" value="Genomic_DNA"/>
</dbReference>
<evidence type="ECO:0000313" key="3">
    <source>
        <dbReference type="Proteomes" id="UP000199354"/>
    </source>
</evidence>
<reference evidence="2 3" key="1">
    <citation type="submission" date="2016-10" db="EMBL/GenBank/DDBJ databases">
        <authorList>
            <person name="de Groot N.N."/>
        </authorList>
    </citation>
    <scope>NUCLEOTIDE SEQUENCE [LARGE SCALE GENOMIC DNA]</scope>
    <source>
        <strain evidence="2 3">CGMCC 1.7031</strain>
    </source>
</reference>
<evidence type="ECO:0000313" key="2">
    <source>
        <dbReference type="EMBL" id="SCY96465.1"/>
    </source>
</evidence>
<protein>
    <submittedName>
        <fullName evidence="2">Copper chaperone CopZ</fullName>
    </submittedName>
</protein>
<gene>
    <name evidence="2" type="ORF">SAMN02927903_03130</name>
</gene>
<dbReference type="InterPro" id="IPR036163">
    <property type="entry name" value="HMA_dom_sf"/>
</dbReference>
<name>A0A1G5K782_9FLAO</name>
<dbReference type="Gene3D" id="3.30.70.100">
    <property type="match status" value="1"/>
</dbReference>
<dbReference type="Pfam" id="PF00403">
    <property type="entry name" value="HMA"/>
    <property type="match status" value="1"/>
</dbReference>
<dbReference type="SUPFAM" id="SSF55008">
    <property type="entry name" value="HMA, heavy metal-associated domain"/>
    <property type="match status" value="1"/>
</dbReference>
<dbReference type="PROSITE" id="PS50846">
    <property type="entry name" value="HMA_2"/>
    <property type="match status" value="1"/>
</dbReference>
<organism evidence="2 3">
    <name type="scientific">Flavobacterium caeni</name>
    <dbReference type="NCBI Taxonomy" id="490189"/>
    <lineage>
        <taxon>Bacteria</taxon>
        <taxon>Pseudomonadati</taxon>
        <taxon>Bacteroidota</taxon>
        <taxon>Flavobacteriia</taxon>
        <taxon>Flavobacteriales</taxon>
        <taxon>Flavobacteriaceae</taxon>
        <taxon>Flavobacterium</taxon>
    </lineage>
</organism>
<dbReference type="RefSeq" id="WP_091146589.1">
    <property type="nucleotide sequence ID" value="NZ_FMVF01000021.1"/>
</dbReference>
<accession>A0A1G5K782</accession>
<dbReference type="InterPro" id="IPR006121">
    <property type="entry name" value="HMA_dom"/>
</dbReference>
<feature type="domain" description="HMA" evidence="1">
    <location>
        <begin position="1"/>
        <end position="63"/>
    </location>
</feature>
<dbReference type="OrthoDB" id="677920at2"/>
<dbReference type="CDD" id="cd00371">
    <property type="entry name" value="HMA"/>
    <property type="match status" value="1"/>
</dbReference>
<dbReference type="GO" id="GO:0046872">
    <property type="term" value="F:metal ion binding"/>
    <property type="evidence" value="ECO:0007669"/>
    <property type="project" value="InterPro"/>
</dbReference>
<keyword evidence="3" id="KW-1185">Reference proteome</keyword>
<dbReference type="AlphaFoldDB" id="A0A1G5K782"/>